<proteinExistence type="predicted"/>
<dbReference type="PANTHER" id="PTHR31944:SF129">
    <property type="entry name" value="ASPYRIDONES CLUSTER REGULATOR APDR-RELATED"/>
    <property type="match status" value="1"/>
</dbReference>
<dbReference type="Gene3D" id="4.10.240.10">
    <property type="entry name" value="Zn(2)-C6 fungal-type DNA-binding domain"/>
    <property type="match status" value="1"/>
</dbReference>
<evidence type="ECO:0000256" key="7">
    <source>
        <dbReference type="SAM" id="MobiDB-lite"/>
    </source>
</evidence>
<feature type="domain" description="Zn(2)-C6 fungal-type" evidence="8">
    <location>
        <begin position="46"/>
        <end position="75"/>
    </location>
</feature>
<dbReference type="CDD" id="cd12148">
    <property type="entry name" value="fungal_TF_MHR"/>
    <property type="match status" value="1"/>
</dbReference>
<evidence type="ECO:0000313" key="10">
    <source>
        <dbReference type="Proteomes" id="UP001187734"/>
    </source>
</evidence>
<dbReference type="PROSITE" id="PS00463">
    <property type="entry name" value="ZN2_CY6_FUNGAL_1"/>
    <property type="match status" value="1"/>
</dbReference>
<name>A0AAE8M0Z2_9HYPO</name>
<evidence type="ECO:0000256" key="1">
    <source>
        <dbReference type="ARBA" id="ARBA00022723"/>
    </source>
</evidence>
<dbReference type="PANTHER" id="PTHR31944">
    <property type="entry name" value="HEME-RESPONSIVE ZINC FINGER TRANSCRIPTION FACTOR HAP1"/>
    <property type="match status" value="1"/>
</dbReference>
<dbReference type="Pfam" id="PF04082">
    <property type="entry name" value="Fungal_trans"/>
    <property type="match status" value="1"/>
</dbReference>
<dbReference type="SMART" id="SM00066">
    <property type="entry name" value="GAL4"/>
    <property type="match status" value="1"/>
</dbReference>
<dbReference type="Proteomes" id="UP001187734">
    <property type="component" value="Unassembled WGS sequence"/>
</dbReference>
<dbReference type="GO" id="GO:0001228">
    <property type="term" value="F:DNA-binding transcription activator activity, RNA polymerase II-specific"/>
    <property type="evidence" value="ECO:0007669"/>
    <property type="project" value="TreeGrafter"/>
</dbReference>
<feature type="region of interest" description="Disordered" evidence="7">
    <location>
        <begin position="1"/>
        <end position="45"/>
    </location>
</feature>
<keyword evidence="3" id="KW-0805">Transcription regulation</keyword>
<comment type="caution">
    <text evidence="9">The sequence shown here is derived from an EMBL/GenBank/DDBJ whole genome shotgun (WGS) entry which is preliminary data.</text>
</comment>
<dbReference type="InterPro" id="IPR051430">
    <property type="entry name" value="Fungal_TF_Env_Response"/>
</dbReference>
<evidence type="ECO:0000256" key="4">
    <source>
        <dbReference type="ARBA" id="ARBA00023125"/>
    </source>
</evidence>
<dbReference type="AlphaFoldDB" id="A0AAE8M0Z2"/>
<evidence type="ECO:0000313" key="9">
    <source>
        <dbReference type="EMBL" id="SPJ72291.1"/>
    </source>
</evidence>
<evidence type="ECO:0000259" key="8">
    <source>
        <dbReference type="PROSITE" id="PS50048"/>
    </source>
</evidence>
<keyword evidence="6" id="KW-0539">Nucleus</keyword>
<dbReference type="GO" id="GO:0006351">
    <property type="term" value="P:DNA-templated transcription"/>
    <property type="evidence" value="ECO:0007669"/>
    <property type="project" value="InterPro"/>
</dbReference>
<evidence type="ECO:0000256" key="2">
    <source>
        <dbReference type="ARBA" id="ARBA00022833"/>
    </source>
</evidence>
<dbReference type="GO" id="GO:0005634">
    <property type="term" value="C:nucleus"/>
    <property type="evidence" value="ECO:0007669"/>
    <property type="project" value="TreeGrafter"/>
</dbReference>
<dbReference type="InterPro" id="IPR007219">
    <property type="entry name" value="XnlR_reg_dom"/>
</dbReference>
<keyword evidence="2" id="KW-0862">Zinc</keyword>
<keyword evidence="4" id="KW-0238">DNA-binding</keyword>
<dbReference type="GO" id="GO:0000978">
    <property type="term" value="F:RNA polymerase II cis-regulatory region sequence-specific DNA binding"/>
    <property type="evidence" value="ECO:0007669"/>
    <property type="project" value="TreeGrafter"/>
</dbReference>
<dbReference type="InterPro" id="IPR001138">
    <property type="entry name" value="Zn2Cys6_DnaBD"/>
</dbReference>
<dbReference type="InterPro" id="IPR036864">
    <property type="entry name" value="Zn2-C6_fun-type_DNA-bd_sf"/>
</dbReference>
<feature type="compositionally biased region" description="Polar residues" evidence="7">
    <location>
        <begin position="175"/>
        <end position="212"/>
    </location>
</feature>
<sequence length="805" mass="89678">MTDHHANQLDINAMRRTSSRQQPQSPSEQSHEQSSKVRRRRRPALSCRECRRRKVKCDQKSPCAPCIRHNTECTYQPPHGSASVPVRSLRARAPAHTPTSPIPLRTTADGSRATISTTSRDNARTPYEQDIALSHPVTATISAVQGFATPASSVPKRGNDNANRHKTYDQDHGTDSSVQSLSQRRTQGQQDTAIHQRQTTGENSGTSSSFDVGQNEHQEEPAQTSQEFQIILNKPRDMGRGNWSGTAKELDSIIACWVEIEGKSSNNEAFKDAEIAPVVTEAGDFYAKCKSLAKTIKRTRPTRGLLLSPDIMIPPSRETSDVMVDLYFKSFESTHRILHGPTFLVEYNKFWDHPESVTDSQRLTILLVIATGSSIFEHSSPDDALRNAEMVHHWIYTSETWLAGPLEKDRVDLAGLQLYCLTLLARQIFSIGGDTVWMSTGSLVHRAMQIGLHRDVGKLGGKSMPLLQVEIRRRLWGTILELVIQASLDSRMPPRISFDEFDTQHPSNINDDEMDESTTVLPSHDPGHFTSTSVQLALLASFSIRLRVVNAIIKPGDEVPYQDILALSSELVSALHTNNTLVKPGQGSTPFHRNLLDYLVRRFIIPLHFSFSNRACANPVYYYSLKLSLDAATAIMSPEPDAAFSRLMASGGGMFREGVRVASIATGLELLMHAQAQYLDGTLHRTSQYRQLLKQSIRDMISLSKERIHQGETNVKGHMFLSMILGQAEAIETNSTIPLQIAQSARDSLEASYSVLRMRADKMTLCSNQDTDYSVSGAGLDDPGSSEYLMDLNWESFLPYENFTM</sequence>
<keyword evidence="5" id="KW-0804">Transcription</keyword>
<evidence type="ECO:0000256" key="3">
    <source>
        <dbReference type="ARBA" id="ARBA00023015"/>
    </source>
</evidence>
<evidence type="ECO:0000256" key="5">
    <source>
        <dbReference type="ARBA" id="ARBA00023163"/>
    </source>
</evidence>
<feature type="compositionally biased region" description="Basic and acidic residues" evidence="7">
    <location>
        <begin position="157"/>
        <end position="174"/>
    </location>
</feature>
<feature type="compositionally biased region" description="Low complexity" evidence="7">
    <location>
        <begin position="19"/>
        <end position="28"/>
    </location>
</feature>
<dbReference type="SUPFAM" id="SSF57701">
    <property type="entry name" value="Zn2/Cys6 DNA-binding domain"/>
    <property type="match status" value="1"/>
</dbReference>
<accession>A0AAE8M0Z2</accession>
<reference evidence="9" key="1">
    <citation type="submission" date="2018-03" db="EMBL/GenBank/DDBJ databases">
        <authorList>
            <person name="Guldener U."/>
        </authorList>
    </citation>
    <scope>NUCLEOTIDE SEQUENCE</scope>
</reference>
<feature type="region of interest" description="Disordered" evidence="7">
    <location>
        <begin position="93"/>
        <end position="127"/>
    </location>
</feature>
<gene>
    <name evidence="9" type="ORF">FTOL_02019</name>
</gene>
<keyword evidence="10" id="KW-1185">Reference proteome</keyword>
<dbReference type="PROSITE" id="PS50048">
    <property type="entry name" value="ZN2_CY6_FUNGAL_2"/>
    <property type="match status" value="1"/>
</dbReference>
<dbReference type="EMBL" id="ONZP01000056">
    <property type="protein sequence ID" value="SPJ72291.1"/>
    <property type="molecule type" value="Genomic_DNA"/>
</dbReference>
<dbReference type="GO" id="GO:0008270">
    <property type="term" value="F:zinc ion binding"/>
    <property type="evidence" value="ECO:0007669"/>
    <property type="project" value="InterPro"/>
</dbReference>
<feature type="region of interest" description="Disordered" evidence="7">
    <location>
        <begin position="149"/>
        <end position="226"/>
    </location>
</feature>
<keyword evidence="1" id="KW-0479">Metal-binding</keyword>
<dbReference type="Pfam" id="PF00172">
    <property type="entry name" value="Zn_clus"/>
    <property type="match status" value="1"/>
</dbReference>
<dbReference type="CDD" id="cd00067">
    <property type="entry name" value="GAL4"/>
    <property type="match status" value="1"/>
</dbReference>
<organism evidence="9 10">
    <name type="scientific">Fusarium torulosum</name>
    <dbReference type="NCBI Taxonomy" id="33205"/>
    <lineage>
        <taxon>Eukaryota</taxon>
        <taxon>Fungi</taxon>
        <taxon>Dikarya</taxon>
        <taxon>Ascomycota</taxon>
        <taxon>Pezizomycotina</taxon>
        <taxon>Sordariomycetes</taxon>
        <taxon>Hypocreomycetidae</taxon>
        <taxon>Hypocreales</taxon>
        <taxon>Nectriaceae</taxon>
        <taxon>Fusarium</taxon>
    </lineage>
</organism>
<evidence type="ECO:0000256" key="6">
    <source>
        <dbReference type="ARBA" id="ARBA00023242"/>
    </source>
</evidence>
<dbReference type="SMART" id="SM00906">
    <property type="entry name" value="Fungal_trans"/>
    <property type="match status" value="1"/>
</dbReference>
<protein>
    <recommendedName>
        <fullName evidence="8">Zn(2)-C6 fungal-type domain-containing protein</fullName>
    </recommendedName>
</protein>